<organism evidence="2 3">
    <name type="scientific">Pseudomonas alkylphenolica</name>
    <dbReference type="NCBI Taxonomy" id="237609"/>
    <lineage>
        <taxon>Bacteria</taxon>
        <taxon>Pseudomonadati</taxon>
        <taxon>Pseudomonadota</taxon>
        <taxon>Gammaproteobacteria</taxon>
        <taxon>Pseudomonadales</taxon>
        <taxon>Pseudomonadaceae</taxon>
        <taxon>Pseudomonas</taxon>
    </lineage>
</organism>
<reference evidence="2 3" key="1">
    <citation type="submission" date="2018-06" db="EMBL/GenBank/DDBJ databases">
        <title>Bacteria isolated from soil of Wuhan.</title>
        <authorList>
            <person name="Wei X."/>
            <person name="Chunhua H."/>
        </authorList>
    </citation>
    <scope>NUCLEOTIDE SEQUENCE [LARGE SCALE GENOMIC DNA]</scope>
    <source>
        <strain evidence="3">xwS2</strain>
    </source>
</reference>
<evidence type="ECO:0000313" key="3">
    <source>
        <dbReference type="Proteomes" id="UP000288983"/>
    </source>
</evidence>
<keyword evidence="1" id="KW-0472">Membrane</keyword>
<sequence length="209" mass="24364">MLRFYKRSRPKYWLAIYRNPLALHLLPCWVAVAGIIASLLCKKSLGPIGQTLCVCMFTWALFLAREYFAGQYFRDYYQRHAIADQPFLQRDSYLHYAHFLDALKQSGVEINQVKRMAEFGRISGHPVKPLNLMQNTVFVWLMTFGAALAVEKIKLTRLWKFQDGDLAMILALIAALLIVFVLQTVHGYRQHKGRLIRYLEWAEHDLNKT</sequence>
<keyword evidence="1" id="KW-0812">Transmembrane</keyword>
<feature type="transmembrane region" description="Helical" evidence="1">
    <location>
        <begin position="137"/>
        <end position="155"/>
    </location>
</feature>
<gene>
    <name evidence="2" type="ORF">DM813_07055</name>
</gene>
<evidence type="ECO:0000313" key="2">
    <source>
        <dbReference type="EMBL" id="RWU25471.1"/>
    </source>
</evidence>
<feature type="transmembrane region" description="Helical" evidence="1">
    <location>
        <begin position="46"/>
        <end position="64"/>
    </location>
</feature>
<feature type="transmembrane region" description="Helical" evidence="1">
    <location>
        <begin position="167"/>
        <end position="188"/>
    </location>
</feature>
<dbReference type="EMBL" id="QJRG01000034">
    <property type="protein sequence ID" value="RWU25471.1"/>
    <property type="molecule type" value="Genomic_DNA"/>
</dbReference>
<dbReference type="Proteomes" id="UP000288983">
    <property type="component" value="Unassembled WGS sequence"/>
</dbReference>
<keyword evidence="1" id="KW-1133">Transmembrane helix</keyword>
<proteinExistence type="predicted"/>
<protein>
    <submittedName>
        <fullName evidence="2">Uncharacterized protein</fullName>
    </submittedName>
</protein>
<comment type="caution">
    <text evidence="2">The sequence shown here is derived from an EMBL/GenBank/DDBJ whole genome shotgun (WGS) entry which is preliminary data.</text>
</comment>
<evidence type="ECO:0000256" key="1">
    <source>
        <dbReference type="SAM" id="Phobius"/>
    </source>
</evidence>
<dbReference type="AlphaFoldDB" id="A0A443ZWZ0"/>
<accession>A0A443ZWZ0</accession>
<name>A0A443ZWZ0_9PSED</name>
<feature type="transmembrane region" description="Helical" evidence="1">
    <location>
        <begin position="21"/>
        <end position="40"/>
    </location>
</feature>